<evidence type="ECO:0000313" key="2">
    <source>
        <dbReference type="EMBL" id="MBE0367758.1"/>
    </source>
</evidence>
<comment type="caution">
    <text evidence="2">The sequence shown here is derived from an EMBL/GenBank/DDBJ whole genome shotgun (WGS) entry which is preliminary data.</text>
</comment>
<organism evidence="2 3">
    <name type="scientific">Pseudoalteromonas aurantia 208</name>
    <dbReference type="NCBI Taxonomy" id="1314867"/>
    <lineage>
        <taxon>Bacteria</taxon>
        <taxon>Pseudomonadati</taxon>
        <taxon>Pseudomonadota</taxon>
        <taxon>Gammaproteobacteria</taxon>
        <taxon>Alteromonadales</taxon>
        <taxon>Pseudoalteromonadaceae</taxon>
        <taxon>Pseudoalteromonas</taxon>
    </lineage>
</organism>
<dbReference type="Proteomes" id="UP000615755">
    <property type="component" value="Unassembled WGS sequence"/>
</dbReference>
<dbReference type="EMBL" id="AQGV01000012">
    <property type="protein sequence ID" value="MBE0367758.1"/>
    <property type="molecule type" value="Genomic_DNA"/>
</dbReference>
<keyword evidence="1" id="KW-1133">Transmembrane helix</keyword>
<keyword evidence="1" id="KW-0812">Transmembrane</keyword>
<accession>A0ABR9EDD5</accession>
<keyword evidence="1" id="KW-0472">Membrane</keyword>
<feature type="transmembrane region" description="Helical" evidence="1">
    <location>
        <begin position="32"/>
        <end position="49"/>
    </location>
</feature>
<gene>
    <name evidence="2" type="ORF">PAUR_a1190</name>
</gene>
<keyword evidence="3" id="KW-1185">Reference proteome</keyword>
<reference evidence="2 3" key="1">
    <citation type="submission" date="2015-03" db="EMBL/GenBank/DDBJ databases">
        <title>Genome sequence of Pseudoalteromonas aurantia.</title>
        <authorList>
            <person name="Xie B.-B."/>
            <person name="Rong J.-C."/>
            <person name="Qin Q.-L."/>
            <person name="Zhang Y.-Z."/>
        </authorList>
    </citation>
    <scope>NUCLEOTIDE SEQUENCE [LARGE SCALE GENOMIC DNA]</scope>
    <source>
        <strain evidence="2 3">208</strain>
    </source>
</reference>
<protein>
    <submittedName>
        <fullName evidence="2">Uncharacterized protein</fullName>
    </submittedName>
</protein>
<dbReference type="RefSeq" id="WP_225738309.1">
    <property type="nucleotide sequence ID" value="NZ_AQGV01000012.1"/>
</dbReference>
<sequence length="104" mass="11877">MIMEFLRVVIATLGFIAGTFLIMGMLFVHFDWTYMPAGFLFYLFAYAVWPSKQRGKRDSESTIIDALEFIVELPVELIIWFLRALGRLFRGSLAGKGDGVDVDF</sequence>
<name>A0ABR9EDD5_9GAMM</name>
<evidence type="ECO:0000256" key="1">
    <source>
        <dbReference type="SAM" id="Phobius"/>
    </source>
</evidence>
<proteinExistence type="predicted"/>
<feature type="transmembrane region" description="Helical" evidence="1">
    <location>
        <begin position="5"/>
        <end position="26"/>
    </location>
</feature>
<evidence type="ECO:0000313" key="3">
    <source>
        <dbReference type="Proteomes" id="UP000615755"/>
    </source>
</evidence>